<dbReference type="EMBL" id="JACHMV010000001">
    <property type="protein sequence ID" value="MBB4772981.1"/>
    <property type="molecule type" value="Genomic_DNA"/>
</dbReference>
<evidence type="ECO:0000313" key="5">
    <source>
        <dbReference type="Proteomes" id="UP001501427"/>
    </source>
</evidence>
<dbReference type="EMBL" id="BAAAHD010000033">
    <property type="protein sequence ID" value="GAA0573929.1"/>
    <property type="molecule type" value="Genomic_DNA"/>
</dbReference>
<sequence length="144" mass="14548">MSIRARSLGVAGAVAAALAVWAVGEPALGHDLVVEQPGKDATDLGAGAFVTFSLAASLLGLALLAVLERVTAHGLRIWTVTAIVVLALSFFPLTGVEASAGAKTVLALAHVAVAAVLIPAFRYGPPQRRRAGESAEDGEAVGSR</sequence>
<keyword evidence="1" id="KW-1133">Transmembrane helix</keyword>
<feature type="transmembrane region" description="Helical" evidence="1">
    <location>
        <begin position="46"/>
        <end position="67"/>
    </location>
</feature>
<accession>A0A7W7I9N9</accession>
<comment type="caution">
    <text evidence="3">The sequence shown here is derived from an EMBL/GenBank/DDBJ whole genome shotgun (WGS) entry which is preliminary data.</text>
</comment>
<reference evidence="3 4" key="3">
    <citation type="submission" date="2020-08" db="EMBL/GenBank/DDBJ databases">
        <title>Sequencing the genomes of 1000 actinobacteria strains.</title>
        <authorList>
            <person name="Klenk H.-P."/>
        </authorList>
    </citation>
    <scope>NUCLEOTIDE SEQUENCE [LARGE SCALE GENOMIC DNA]</scope>
    <source>
        <strain evidence="3 4">DSM 44772</strain>
    </source>
</reference>
<dbReference type="InterPro" id="IPR045713">
    <property type="entry name" value="DUF6069"/>
</dbReference>
<dbReference type="Pfam" id="PF19545">
    <property type="entry name" value="DUF6069"/>
    <property type="match status" value="1"/>
</dbReference>
<proteinExistence type="predicted"/>
<protein>
    <submittedName>
        <fullName evidence="3">Uncharacterized protein</fullName>
    </submittedName>
</protein>
<evidence type="ECO:0000256" key="1">
    <source>
        <dbReference type="SAM" id="Phobius"/>
    </source>
</evidence>
<gene>
    <name evidence="3" type="ORF">F4557_001399</name>
    <name evidence="2" type="ORF">GCM10009546_40820</name>
</gene>
<evidence type="ECO:0000313" key="4">
    <source>
        <dbReference type="Proteomes" id="UP000549343"/>
    </source>
</evidence>
<feature type="transmembrane region" description="Helical" evidence="1">
    <location>
        <begin position="100"/>
        <end position="121"/>
    </location>
</feature>
<dbReference type="RefSeq" id="WP_221480565.1">
    <property type="nucleotide sequence ID" value="NZ_BAAAHD010000033.1"/>
</dbReference>
<keyword evidence="1" id="KW-0472">Membrane</keyword>
<reference evidence="2" key="1">
    <citation type="journal article" date="2014" name="Int. J. Syst. Evol. Microbiol.">
        <title>Complete genome of a new Firmicutes species belonging to the dominant human colonic microbiota ('Ruminococcus bicirculans') reveals two chromosomes and a selective capacity to utilize plant glucans.</title>
        <authorList>
            <consortium name="NISC Comparative Sequencing Program"/>
            <person name="Wegmann U."/>
            <person name="Louis P."/>
            <person name="Goesmann A."/>
            <person name="Henrissat B."/>
            <person name="Duncan S.H."/>
            <person name="Flint H.J."/>
        </authorList>
    </citation>
    <scope>NUCLEOTIDE SEQUENCE</scope>
    <source>
        <strain evidence="2">JCM 10667</strain>
    </source>
</reference>
<reference evidence="5" key="2">
    <citation type="journal article" date="2019" name="Int. J. Syst. Evol. Microbiol.">
        <title>The Global Catalogue of Microorganisms (GCM) 10K type strain sequencing project: providing services to taxonomists for standard genome sequencing and annotation.</title>
        <authorList>
            <consortium name="The Broad Institute Genomics Platform"/>
            <consortium name="The Broad Institute Genome Sequencing Center for Infectious Disease"/>
            <person name="Wu L."/>
            <person name="Ma J."/>
        </authorList>
    </citation>
    <scope>NUCLEOTIDE SEQUENCE [LARGE SCALE GENOMIC DNA]</scope>
    <source>
        <strain evidence="5">JCM 10667</strain>
    </source>
</reference>
<dbReference type="AlphaFoldDB" id="A0A7W7I9N9"/>
<keyword evidence="5" id="KW-1185">Reference proteome</keyword>
<feature type="transmembrane region" description="Helical" evidence="1">
    <location>
        <begin position="74"/>
        <end position="94"/>
    </location>
</feature>
<dbReference type="Proteomes" id="UP001501427">
    <property type="component" value="Unassembled WGS sequence"/>
</dbReference>
<evidence type="ECO:0000313" key="3">
    <source>
        <dbReference type="EMBL" id="MBB4772981.1"/>
    </source>
</evidence>
<name>A0A7W7I9N9_9ACTN</name>
<organism evidence="3 4">
    <name type="scientific">Actinomadura livida</name>
    <dbReference type="NCBI Taxonomy" id="79909"/>
    <lineage>
        <taxon>Bacteria</taxon>
        <taxon>Bacillati</taxon>
        <taxon>Actinomycetota</taxon>
        <taxon>Actinomycetes</taxon>
        <taxon>Streptosporangiales</taxon>
        <taxon>Thermomonosporaceae</taxon>
        <taxon>Actinomadura</taxon>
    </lineage>
</organism>
<keyword evidence="1" id="KW-0812">Transmembrane</keyword>
<evidence type="ECO:0000313" key="2">
    <source>
        <dbReference type="EMBL" id="GAA0573929.1"/>
    </source>
</evidence>
<dbReference type="Proteomes" id="UP000549343">
    <property type="component" value="Unassembled WGS sequence"/>
</dbReference>
<reference evidence="2" key="4">
    <citation type="submission" date="2023-12" db="EMBL/GenBank/DDBJ databases">
        <authorList>
            <person name="Sun Q."/>
            <person name="Inoue M."/>
        </authorList>
    </citation>
    <scope>NUCLEOTIDE SEQUENCE</scope>
    <source>
        <strain evidence="2">JCM 10667</strain>
    </source>
</reference>